<feature type="domain" description="AMP-dependent synthetase/ligase" evidence="3">
    <location>
        <begin position="31"/>
        <end position="104"/>
    </location>
</feature>
<dbReference type="InterPro" id="IPR042099">
    <property type="entry name" value="ANL_N_sf"/>
</dbReference>
<dbReference type="PANTHER" id="PTHR24096">
    <property type="entry name" value="LONG-CHAIN-FATTY-ACID--COA LIGASE"/>
    <property type="match status" value="1"/>
</dbReference>
<dbReference type="Gene3D" id="3.40.50.12780">
    <property type="entry name" value="N-terminal domain of ligase-like"/>
    <property type="match status" value="1"/>
</dbReference>
<dbReference type="WBParaSite" id="PDA_v2.g20546.t1">
    <property type="protein sequence ID" value="PDA_v2.g20546.t1"/>
    <property type="gene ID" value="PDA_v2.g20546"/>
</dbReference>
<keyword evidence="2" id="KW-0576">Peroxisome</keyword>
<evidence type="ECO:0000256" key="1">
    <source>
        <dbReference type="ARBA" id="ARBA00004275"/>
    </source>
</evidence>
<dbReference type="Proteomes" id="UP000887578">
    <property type="component" value="Unplaced"/>
</dbReference>
<protein>
    <submittedName>
        <fullName evidence="5">AMP-dependent synthetase/ligase domain-containing protein</fullName>
    </submittedName>
</protein>
<comment type="subcellular location">
    <subcellularLocation>
        <location evidence="1">Peroxisome</location>
    </subcellularLocation>
</comment>
<dbReference type="PANTHER" id="PTHR24096:SF422">
    <property type="entry name" value="BCDNA.GH02901"/>
    <property type="match status" value="1"/>
</dbReference>
<evidence type="ECO:0000313" key="4">
    <source>
        <dbReference type="Proteomes" id="UP000887578"/>
    </source>
</evidence>
<proteinExistence type="predicted"/>
<evidence type="ECO:0000313" key="5">
    <source>
        <dbReference type="WBParaSite" id="PDA_v2.g20546.t1"/>
    </source>
</evidence>
<evidence type="ECO:0000256" key="2">
    <source>
        <dbReference type="ARBA" id="ARBA00023140"/>
    </source>
</evidence>
<dbReference type="AlphaFoldDB" id="A0A914Q091"/>
<dbReference type="GO" id="GO:0016405">
    <property type="term" value="F:CoA-ligase activity"/>
    <property type="evidence" value="ECO:0007669"/>
    <property type="project" value="TreeGrafter"/>
</dbReference>
<organism evidence="4 5">
    <name type="scientific">Panagrolaimus davidi</name>
    <dbReference type="NCBI Taxonomy" id="227884"/>
    <lineage>
        <taxon>Eukaryota</taxon>
        <taxon>Metazoa</taxon>
        <taxon>Ecdysozoa</taxon>
        <taxon>Nematoda</taxon>
        <taxon>Chromadorea</taxon>
        <taxon>Rhabditida</taxon>
        <taxon>Tylenchina</taxon>
        <taxon>Panagrolaimomorpha</taxon>
        <taxon>Panagrolaimoidea</taxon>
        <taxon>Panagrolaimidae</taxon>
        <taxon>Panagrolaimus</taxon>
    </lineage>
</organism>
<dbReference type="GO" id="GO:0005777">
    <property type="term" value="C:peroxisome"/>
    <property type="evidence" value="ECO:0007669"/>
    <property type="project" value="UniProtKB-SubCell"/>
</dbReference>
<sequence length="118" mass="13362">MVLFESPFEPVPIAKKSFGEIILTKLWQHSIKYPRKKAIISAENEDQYFTYSDIYLYSLSVASFLQQHEFQHGDVVGLVMPNSLYYASIFIGCTLRGGTITAASMSNTHSSSEDFSFF</sequence>
<dbReference type="SUPFAM" id="SSF56801">
    <property type="entry name" value="Acetyl-CoA synthetase-like"/>
    <property type="match status" value="1"/>
</dbReference>
<keyword evidence="4" id="KW-1185">Reference proteome</keyword>
<accession>A0A914Q091</accession>
<dbReference type="InterPro" id="IPR000873">
    <property type="entry name" value="AMP-dep_synth/lig_dom"/>
</dbReference>
<reference evidence="5" key="1">
    <citation type="submission" date="2022-11" db="UniProtKB">
        <authorList>
            <consortium name="WormBaseParasite"/>
        </authorList>
    </citation>
    <scope>IDENTIFICATION</scope>
</reference>
<dbReference type="Pfam" id="PF00501">
    <property type="entry name" value="AMP-binding"/>
    <property type="match status" value="1"/>
</dbReference>
<name>A0A914Q091_9BILA</name>
<evidence type="ECO:0000259" key="3">
    <source>
        <dbReference type="Pfam" id="PF00501"/>
    </source>
</evidence>